<dbReference type="EMBL" id="CP116590">
    <property type="protein sequence ID" value="WCG38393.1"/>
    <property type="molecule type" value="Genomic_DNA"/>
</dbReference>
<dbReference type="InterPro" id="IPR052533">
    <property type="entry name" value="WalJ/YycJ-like"/>
</dbReference>
<name>A0AAE9XJD1_9LACT</name>
<dbReference type="Gene3D" id="3.60.15.10">
    <property type="entry name" value="Ribonuclease Z/Hydroxyacylglutathione hydrolase-like"/>
    <property type="match status" value="1"/>
</dbReference>
<dbReference type="Proteomes" id="UP001179483">
    <property type="component" value="Chromosome"/>
</dbReference>
<sequence>MLEIETFGSNSTGNCYLLKDGSSHLLLEAGINPKRMSIDWSKVEGVLISHEHQDHAKYAKDIVKRTGADIFCSAGTGSCVVGVPSYRTNLVKAKDSFTTNDWKIMPFDNEHDAQEPLGFLIETPSGQRVLFATDTYYIRYRFTGITHLMIECNYSLEILERNYQHRKIDKKQRNRIITSHFELNNVRQFLQSNDLSKLQEVHLLHLSDRNSDAEQFKREIQAIVGVPTYIAG</sequence>
<dbReference type="RefSeq" id="WP_271736419.1">
    <property type="nucleotide sequence ID" value="NZ_CP116590.1"/>
</dbReference>
<proteinExistence type="predicted"/>
<dbReference type="SMART" id="SM00849">
    <property type="entry name" value="Lactamase_B"/>
    <property type="match status" value="1"/>
</dbReference>
<feature type="domain" description="Metallo-beta-lactamase" evidence="1">
    <location>
        <begin position="12"/>
        <end position="180"/>
    </location>
</feature>
<dbReference type="AlphaFoldDB" id="A0AAE9XJD1"/>
<reference evidence="2" key="1">
    <citation type="submission" date="2023-01" db="EMBL/GenBank/DDBJ databases">
        <title>Oxazolidinone resistance genes in florfenicol resistant enterococci from beef cattle and veal calves at slaughter.</title>
        <authorList>
            <person name="Biggel M."/>
        </authorList>
    </citation>
    <scope>NUCLEOTIDE SEQUENCE</scope>
    <source>
        <strain evidence="2">K79-1</strain>
    </source>
</reference>
<dbReference type="Pfam" id="PF12706">
    <property type="entry name" value="Lactamase_B_2"/>
    <property type="match status" value="1"/>
</dbReference>
<evidence type="ECO:0000313" key="3">
    <source>
        <dbReference type="Proteomes" id="UP001179483"/>
    </source>
</evidence>
<gene>
    <name evidence="2" type="ORF">PML80_03465</name>
</gene>
<dbReference type="InterPro" id="IPR001279">
    <property type="entry name" value="Metallo-B-lactamas"/>
</dbReference>
<evidence type="ECO:0000259" key="1">
    <source>
        <dbReference type="SMART" id="SM00849"/>
    </source>
</evidence>
<accession>A0AAE9XJD1</accession>
<dbReference type="SUPFAM" id="SSF56281">
    <property type="entry name" value="Metallo-hydrolase/oxidoreductase"/>
    <property type="match status" value="1"/>
</dbReference>
<evidence type="ECO:0000313" key="2">
    <source>
        <dbReference type="EMBL" id="WCG38393.1"/>
    </source>
</evidence>
<dbReference type="PANTHER" id="PTHR47619:SF1">
    <property type="entry name" value="EXODEOXYRIBONUCLEASE WALJ"/>
    <property type="match status" value="1"/>
</dbReference>
<dbReference type="PANTHER" id="PTHR47619">
    <property type="entry name" value="METALLO-HYDROLASE YYCJ-RELATED"/>
    <property type="match status" value="1"/>
</dbReference>
<organism evidence="2 3">
    <name type="scientific">Aerococcus urinaeequi</name>
    <dbReference type="NCBI Taxonomy" id="51665"/>
    <lineage>
        <taxon>Bacteria</taxon>
        <taxon>Bacillati</taxon>
        <taxon>Bacillota</taxon>
        <taxon>Bacilli</taxon>
        <taxon>Lactobacillales</taxon>
        <taxon>Aerococcaceae</taxon>
        <taxon>Aerococcus</taxon>
    </lineage>
</organism>
<dbReference type="InterPro" id="IPR036866">
    <property type="entry name" value="RibonucZ/Hydroxyglut_hydro"/>
</dbReference>
<protein>
    <submittedName>
        <fullName evidence="2">MBL fold metallo-hydrolase</fullName>
    </submittedName>
</protein>